<dbReference type="Pfam" id="PF03061">
    <property type="entry name" value="4HBT"/>
    <property type="match status" value="1"/>
</dbReference>
<gene>
    <name evidence="3" type="ORF">NLU13_2565</name>
</gene>
<dbReference type="InterPro" id="IPR039298">
    <property type="entry name" value="ACOT13"/>
</dbReference>
<dbReference type="PANTHER" id="PTHR21660:SF11">
    <property type="entry name" value="FAMILY PROTEIN, PUTATIVE (AFU_ORTHOLOGUE AFUA_4G04355)-RELATED"/>
    <property type="match status" value="1"/>
</dbReference>
<evidence type="ECO:0000313" key="3">
    <source>
        <dbReference type="EMBL" id="KAK0388988.1"/>
    </source>
</evidence>
<accession>A0AA39GKE0</accession>
<dbReference type="InterPro" id="IPR006683">
    <property type="entry name" value="Thioestr_dom"/>
</dbReference>
<evidence type="ECO:0000259" key="2">
    <source>
        <dbReference type="Pfam" id="PF03061"/>
    </source>
</evidence>
<comment type="similarity">
    <text evidence="1">Belongs to the thioesterase PaaI family.</text>
</comment>
<comment type="caution">
    <text evidence="3">The sequence shown here is derived from an EMBL/GenBank/DDBJ whole genome shotgun (WGS) entry which is preliminary data.</text>
</comment>
<dbReference type="SUPFAM" id="SSF54637">
    <property type="entry name" value="Thioesterase/thiol ester dehydrase-isomerase"/>
    <property type="match status" value="1"/>
</dbReference>
<dbReference type="Proteomes" id="UP001175261">
    <property type="component" value="Unassembled WGS sequence"/>
</dbReference>
<organism evidence="3 4">
    <name type="scientific">Sarocladium strictum</name>
    <name type="common">Black bundle disease fungus</name>
    <name type="synonym">Acremonium strictum</name>
    <dbReference type="NCBI Taxonomy" id="5046"/>
    <lineage>
        <taxon>Eukaryota</taxon>
        <taxon>Fungi</taxon>
        <taxon>Dikarya</taxon>
        <taxon>Ascomycota</taxon>
        <taxon>Pezizomycotina</taxon>
        <taxon>Sordariomycetes</taxon>
        <taxon>Hypocreomycetidae</taxon>
        <taxon>Hypocreales</taxon>
        <taxon>Sarocladiaceae</taxon>
        <taxon>Sarocladium</taxon>
    </lineage>
</organism>
<dbReference type="InterPro" id="IPR029069">
    <property type="entry name" value="HotDog_dom_sf"/>
</dbReference>
<keyword evidence="4" id="KW-1185">Reference proteome</keyword>
<dbReference type="Gene3D" id="3.10.129.10">
    <property type="entry name" value="Hotdog Thioesterase"/>
    <property type="match status" value="1"/>
</dbReference>
<evidence type="ECO:0000313" key="4">
    <source>
        <dbReference type="Proteomes" id="UP001175261"/>
    </source>
</evidence>
<protein>
    <recommendedName>
        <fullName evidence="2">Thioesterase domain-containing protein</fullName>
    </recommendedName>
</protein>
<feature type="domain" description="Thioesterase" evidence="2">
    <location>
        <begin position="64"/>
        <end position="133"/>
    </location>
</feature>
<sequence>MSTEEETSDITTKRTEHVQSLMDSLRASSPIYGFILPTMTLTSVTRGTVLTRLVLGPEHLNSRGGLHGAVSATIIDFTTGLAIASWDLRPSTGASVDMNITYLSAAKQGEVLEVESKADKVGGSLSFVRITISKVAADGEKTIVTLGQHTNMAERTRGSLRKR</sequence>
<dbReference type="AlphaFoldDB" id="A0AA39GKE0"/>
<proteinExistence type="inferred from homology"/>
<reference evidence="3" key="1">
    <citation type="submission" date="2022-10" db="EMBL/GenBank/DDBJ databases">
        <title>Determination and structural analysis of whole genome sequence of Sarocladium strictum F4-1.</title>
        <authorList>
            <person name="Hu L."/>
            <person name="Jiang Y."/>
        </authorList>
    </citation>
    <scope>NUCLEOTIDE SEQUENCE</scope>
    <source>
        <strain evidence="3">F4-1</strain>
    </source>
</reference>
<dbReference type="PANTHER" id="PTHR21660">
    <property type="entry name" value="THIOESTERASE SUPERFAMILY MEMBER-RELATED"/>
    <property type="match status" value="1"/>
</dbReference>
<dbReference type="CDD" id="cd03443">
    <property type="entry name" value="PaaI_thioesterase"/>
    <property type="match status" value="1"/>
</dbReference>
<name>A0AA39GKE0_SARSR</name>
<dbReference type="EMBL" id="JAPDFR010000002">
    <property type="protein sequence ID" value="KAK0388988.1"/>
    <property type="molecule type" value="Genomic_DNA"/>
</dbReference>
<dbReference type="GO" id="GO:0047617">
    <property type="term" value="F:fatty acyl-CoA hydrolase activity"/>
    <property type="evidence" value="ECO:0007669"/>
    <property type="project" value="InterPro"/>
</dbReference>
<evidence type="ECO:0000256" key="1">
    <source>
        <dbReference type="ARBA" id="ARBA00008324"/>
    </source>
</evidence>